<comment type="caution">
    <text evidence="2">The sequence shown here is derived from an EMBL/GenBank/DDBJ whole genome shotgun (WGS) entry which is preliminary data.</text>
</comment>
<name>A0A9P8RMH2_9PEZI</name>
<dbReference type="Proteomes" id="UP000750711">
    <property type="component" value="Unassembled WGS sequence"/>
</dbReference>
<feature type="compositionally biased region" description="Basic and acidic residues" evidence="1">
    <location>
        <begin position="112"/>
        <end position="129"/>
    </location>
</feature>
<protein>
    <submittedName>
        <fullName evidence="2">Uncharacterized protein</fullName>
    </submittedName>
</protein>
<feature type="compositionally biased region" description="Acidic residues" evidence="1">
    <location>
        <begin position="130"/>
        <end position="146"/>
    </location>
</feature>
<organism evidence="2 3">
    <name type="scientific">Trichoglossum hirsutum</name>
    <dbReference type="NCBI Taxonomy" id="265104"/>
    <lineage>
        <taxon>Eukaryota</taxon>
        <taxon>Fungi</taxon>
        <taxon>Dikarya</taxon>
        <taxon>Ascomycota</taxon>
        <taxon>Pezizomycotina</taxon>
        <taxon>Geoglossomycetes</taxon>
        <taxon>Geoglossales</taxon>
        <taxon>Geoglossaceae</taxon>
        <taxon>Trichoglossum</taxon>
    </lineage>
</organism>
<evidence type="ECO:0000256" key="1">
    <source>
        <dbReference type="SAM" id="MobiDB-lite"/>
    </source>
</evidence>
<feature type="compositionally biased region" description="Basic residues" evidence="1">
    <location>
        <begin position="22"/>
        <end position="40"/>
    </location>
</feature>
<feature type="compositionally biased region" description="Basic and acidic residues" evidence="1">
    <location>
        <begin position="1"/>
        <end position="21"/>
    </location>
</feature>
<feature type="region of interest" description="Disordered" evidence="1">
    <location>
        <begin position="1"/>
        <end position="149"/>
    </location>
</feature>
<evidence type="ECO:0000313" key="2">
    <source>
        <dbReference type="EMBL" id="KAH0556912.1"/>
    </source>
</evidence>
<feature type="non-terminal residue" evidence="2">
    <location>
        <position position="265"/>
    </location>
</feature>
<gene>
    <name evidence="2" type="ORF">GP486_005301</name>
</gene>
<proteinExistence type="predicted"/>
<reference evidence="2" key="1">
    <citation type="submission" date="2021-03" db="EMBL/GenBank/DDBJ databases">
        <title>Comparative genomics and phylogenomic investigation of the class Geoglossomycetes provide insights into ecological specialization and systematics.</title>
        <authorList>
            <person name="Melie T."/>
            <person name="Pirro S."/>
            <person name="Miller A.N."/>
            <person name="Quandt A."/>
        </authorList>
    </citation>
    <scope>NUCLEOTIDE SEQUENCE</scope>
    <source>
        <strain evidence="2">CAQ_001_2017</strain>
    </source>
</reference>
<dbReference type="AlphaFoldDB" id="A0A9P8RMH2"/>
<keyword evidence="3" id="KW-1185">Reference proteome</keyword>
<dbReference type="EMBL" id="JAGHQM010000975">
    <property type="protein sequence ID" value="KAH0556912.1"/>
    <property type="molecule type" value="Genomic_DNA"/>
</dbReference>
<accession>A0A9P8RMH2</accession>
<sequence length="265" mass="30851">MPQQSQKERQKPPPAIKERAFRIQKHYSSRPWISKRKGTRAVKSTTTTHEELEDEWKQLSDECDTVTEYQHGHWRAKSSSQDKDKDAMEPSSPSVGTTDAGGKGRRKGRYGGQREEEKEEGGGEERVFLEDSELGDTLVEDEDDRKEEERASMIQEIINEISTGDWSDDELALYCRLRMRGREPMLPLHWRVDFETIPRRLFGDENKVMINSYCQNTFRATQALHGLFKLGARVRDREISGRPVEGLIKKEVERYVRWSQEDGEF</sequence>
<evidence type="ECO:0000313" key="3">
    <source>
        <dbReference type="Proteomes" id="UP000750711"/>
    </source>
</evidence>